<dbReference type="Proteomes" id="UP001558613">
    <property type="component" value="Unassembled WGS sequence"/>
</dbReference>
<protein>
    <submittedName>
        <fullName evidence="2">Uncharacterized protein</fullName>
    </submittedName>
</protein>
<feature type="compositionally biased region" description="Polar residues" evidence="1">
    <location>
        <begin position="37"/>
        <end position="50"/>
    </location>
</feature>
<accession>A0ABR3LLF8</accession>
<reference evidence="2 3" key="1">
    <citation type="submission" date="2023-09" db="EMBL/GenBank/DDBJ databases">
        <authorList>
            <person name="Wang M."/>
        </authorList>
    </citation>
    <scope>NUCLEOTIDE SEQUENCE [LARGE SCALE GENOMIC DNA]</scope>
    <source>
        <strain evidence="2">GT-2023</strain>
        <tissue evidence="2">Liver</tissue>
    </source>
</reference>
<gene>
    <name evidence="2" type="ORF">QQF64_015947</name>
</gene>
<evidence type="ECO:0000313" key="3">
    <source>
        <dbReference type="Proteomes" id="UP001558613"/>
    </source>
</evidence>
<feature type="region of interest" description="Disordered" evidence="1">
    <location>
        <begin position="1"/>
        <end position="51"/>
    </location>
</feature>
<name>A0ABR3LLF8_9TELE</name>
<sequence>MPQGATLPCHKNSGICRPSHQAHHGAAQQSTHKENTHTYLQTQTSSSSEGLSLAFGAKGDISIPNKRINRSRARGLGAHRWVSGHYALQSWKE</sequence>
<comment type="caution">
    <text evidence="2">The sequence shown here is derived from an EMBL/GenBank/DDBJ whole genome shotgun (WGS) entry which is preliminary data.</text>
</comment>
<keyword evidence="3" id="KW-1185">Reference proteome</keyword>
<evidence type="ECO:0000313" key="2">
    <source>
        <dbReference type="EMBL" id="KAL1253718.1"/>
    </source>
</evidence>
<evidence type="ECO:0000256" key="1">
    <source>
        <dbReference type="SAM" id="MobiDB-lite"/>
    </source>
</evidence>
<dbReference type="EMBL" id="JAYMGO010000020">
    <property type="protein sequence ID" value="KAL1253718.1"/>
    <property type="molecule type" value="Genomic_DNA"/>
</dbReference>
<organism evidence="2 3">
    <name type="scientific">Cirrhinus molitorella</name>
    <name type="common">mud carp</name>
    <dbReference type="NCBI Taxonomy" id="172907"/>
    <lineage>
        <taxon>Eukaryota</taxon>
        <taxon>Metazoa</taxon>
        <taxon>Chordata</taxon>
        <taxon>Craniata</taxon>
        <taxon>Vertebrata</taxon>
        <taxon>Euteleostomi</taxon>
        <taxon>Actinopterygii</taxon>
        <taxon>Neopterygii</taxon>
        <taxon>Teleostei</taxon>
        <taxon>Ostariophysi</taxon>
        <taxon>Cypriniformes</taxon>
        <taxon>Cyprinidae</taxon>
        <taxon>Labeoninae</taxon>
        <taxon>Labeonini</taxon>
        <taxon>Cirrhinus</taxon>
    </lineage>
</organism>
<proteinExistence type="predicted"/>